<dbReference type="InterPro" id="IPR006502">
    <property type="entry name" value="PDDEXK-like"/>
</dbReference>
<comment type="caution">
    <text evidence="2">The sequence shown here is derived from an EMBL/GenBank/DDBJ whole genome shotgun (WGS) entry which is preliminary data.</text>
</comment>
<gene>
    <name evidence="2" type="ORF">HUJ06_004275</name>
</gene>
<evidence type="ECO:0000313" key="3">
    <source>
        <dbReference type="Proteomes" id="UP000607653"/>
    </source>
</evidence>
<organism evidence="2 3">
    <name type="scientific">Nelumbo nucifera</name>
    <name type="common">Sacred lotus</name>
    <dbReference type="NCBI Taxonomy" id="4432"/>
    <lineage>
        <taxon>Eukaryota</taxon>
        <taxon>Viridiplantae</taxon>
        <taxon>Streptophyta</taxon>
        <taxon>Embryophyta</taxon>
        <taxon>Tracheophyta</taxon>
        <taxon>Spermatophyta</taxon>
        <taxon>Magnoliopsida</taxon>
        <taxon>Proteales</taxon>
        <taxon>Nelumbonaceae</taxon>
        <taxon>Nelumbo</taxon>
    </lineage>
</organism>
<keyword evidence="3" id="KW-1185">Reference proteome</keyword>
<name>A0A822ZRK1_NELNU</name>
<feature type="region of interest" description="Disordered" evidence="1">
    <location>
        <begin position="259"/>
        <end position="354"/>
    </location>
</feature>
<accession>A0A822ZRK1</accession>
<reference evidence="2 3" key="1">
    <citation type="journal article" date="2020" name="Mol. Biol. Evol.">
        <title>Distinct Expression and Methylation Patterns for Genes with Different Fates following a Single Whole-Genome Duplication in Flowering Plants.</title>
        <authorList>
            <person name="Shi T."/>
            <person name="Rahmani R.S."/>
            <person name="Gugger P.F."/>
            <person name="Wang M."/>
            <person name="Li H."/>
            <person name="Zhang Y."/>
            <person name="Li Z."/>
            <person name="Wang Q."/>
            <person name="Van de Peer Y."/>
            <person name="Marchal K."/>
            <person name="Chen J."/>
        </authorList>
    </citation>
    <scope>NUCLEOTIDE SEQUENCE [LARGE SCALE GENOMIC DNA]</scope>
    <source>
        <tissue evidence="2">Leaf</tissue>
    </source>
</reference>
<proteinExistence type="predicted"/>
<dbReference type="Proteomes" id="UP000607653">
    <property type="component" value="Unassembled WGS sequence"/>
</dbReference>
<dbReference type="AlphaFoldDB" id="A0A822ZRK1"/>
<feature type="compositionally biased region" description="Polar residues" evidence="1">
    <location>
        <begin position="259"/>
        <end position="301"/>
    </location>
</feature>
<dbReference type="EMBL" id="DUZY01000007">
    <property type="protein sequence ID" value="DAD46045.1"/>
    <property type="molecule type" value="Genomic_DNA"/>
</dbReference>
<dbReference type="PANTHER" id="PTHR31579:SF1">
    <property type="entry name" value="OS03G0796600 PROTEIN"/>
    <property type="match status" value="1"/>
</dbReference>
<feature type="compositionally biased region" description="Basic and acidic residues" evidence="1">
    <location>
        <begin position="331"/>
        <end position="345"/>
    </location>
</feature>
<evidence type="ECO:0000313" key="2">
    <source>
        <dbReference type="EMBL" id="DAD46045.1"/>
    </source>
</evidence>
<dbReference type="PANTHER" id="PTHR31579">
    <property type="entry name" value="OS03G0796600 PROTEIN"/>
    <property type="match status" value="1"/>
</dbReference>
<protein>
    <submittedName>
        <fullName evidence="2">Uncharacterized protein</fullName>
    </submittedName>
</protein>
<evidence type="ECO:0000256" key="1">
    <source>
        <dbReference type="SAM" id="MobiDB-lite"/>
    </source>
</evidence>
<sequence length="354" mass="39409">MPPFKIQPIYSHLVEESIRSDPVKPIVKSRLKRLWSGSSRVSTAKMLITMIGSQALCALDKMVRNFIEENNEKHLSAAKCGRNRCNCFHGNCSDSSNDEFDVSNVFVESSLSCTEFGPLCEFLEKNKSCKRKDDCRKVVADGLVALGYDASICKSCWEKSPILSGRYIYNMVFLQEILYGYIVAIVDGERLLIDIDFRSEFEIACSIGTHKAVLQVIPIIFVGKADHKARQSLKKKGMHFPPWRKVEYMKAKWLSPCTKATSTNTSSLVKTAESGTQSQSVMESAKKPSSGNITNDSNSSGEFELLFGENSLRETMSGASSFSSPEVGEGEGDRRERERIVKEFEGITAQGEGR</sequence>
<dbReference type="NCBIfam" id="TIGR01615">
    <property type="entry name" value="A_thal_3542"/>
    <property type="match status" value="1"/>
</dbReference>
<dbReference type="Pfam" id="PF04720">
    <property type="entry name" value="PDDEXK_6"/>
    <property type="match status" value="1"/>
</dbReference>
<feature type="compositionally biased region" description="Polar residues" evidence="1">
    <location>
        <begin position="313"/>
        <end position="324"/>
    </location>
</feature>